<keyword evidence="10" id="KW-1185">Reference proteome</keyword>
<evidence type="ECO:0000256" key="7">
    <source>
        <dbReference type="SAM" id="Phobius"/>
    </source>
</evidence>
<reference evidence="9 10" key="1">
    <citation type="submission" date="2024-09" db="EMBL/GenBank/DDBJ databases">
        <authorList>
            <person name="Sun Q."/>
            <person name="Mori K."/>
        </authorList>
    </citation>
    <scope>NUCLEOTIDE SEQUENCE [LARGE SCALE GENOMIC DNA]</scope>
    <source>
        <strain evidence="9 10">CCM 7228</strain>
    </source>
</reference>
<evidence type="ECO:0000256" key="1">
    <source>
        <dbReference type="ARBA" id="ARBA00022475"/>
    </source>
</evidence>
<dbReference type="RefSeq" id="WP_378929770.1">
    <property type="nucleotide sequence ID" value="NZ_JBHLVO010000001.1"/>
</dbReference>
<keyword evidence="1" id="KW-1003">Cell membrane</keyword>
<dbReference type="PANTHER" id="PTHR41335:SF1">
    <property type="entry name" value="MEMBRANE PROTEIN"/>
    <property type="match status" value="1"/>
</dbReference>
<comment type="caution">
    <text evidence="9">The sequence shown here is derived from an EMBL/GenBank/DDBJ whole genome shotgun (WGS) entry which is preliminary data.</text>
</comment>
<evidence type="ECO:0000256" key="4">
    <source>
        <dbReference type="ARBA" id="ARBA00023136"/>
    </source>
</evidence>
<feature type="coiled-coil region" evidence="5">
    <location>
        <begin position="64"/>
        <end position="91"/>
    </location>
</feature>
<keyword evidence="2 7" id="KW-0812">Transmembrane</keyword>
<sequence>MQRQWSIILAILFALIIAVFAVINVDPVEVDYLFGTSQWPLVLVILGSVLMGGFIIASTGVVRIIALQRKLKAAEKENAHLKMEIEASNKKSHIIEPTQIKDKEKREMIDEESNLQ</sequence>
<accession>A0ABV6G8X5</accession>
<keyword evidence="4 7" id="KW-0472">Membrane</keyword>
<feature type="region of interest" description="Disordered" evidence="6">
    <location>
        <begin position="93"/>
        <end position="116"/>
    </location>
</feature>
<dbReference type="Proteomes" id="UP001589854">
    <property type="component" value="Unassembled WGS sequence"/>
</dbReference>
<evidence type="ECO:0000259" key="8">
    <source>
        <dbReference type="Pfam" id="PF06305"/>
    </source>
</evidence>
<evidence type="ECO:0000313" key="10">
    <source>
        <dbReference type="Proteomes" id="UP001589854"/>
    </source>
</evidence>
<feature type="transmembrane region" description="Helical" evidence="7">
    <location>
        <begin position="7"/>
        <end position="25"/>
    </location>
</feature>
<keyword evidence="5" id="KW-0175">Coiled coil</keyword>
<dbReference type="EMBL" id="JBHLVO010000001">
    <property type="protein sequence ID" value="MFC0270127.1"/>
    <property type="molecule type" value="Genomic_DNA"/>
</dbReference>
<gene>
    <name evidence="9" type="ORF">ACFFIX_01460</name>
</gene>
<protein>
    <submittedName>
        <fullName evidence="9">Lipopolysaccharide assembly LapA domain-containing protein</fullName>
    </submittedName>
</protein>
<evidence type="ECO:0000256" key="3">
    <source>
        <dbReference type="ARBA" id="ARBA00022989"/>
    </source>
</evidence>
<feature type="transmembrane region" description="Helical" evidence="7">
    <location>
        <begin position="37"/>
        <end position="66"/>
    </location>
</feature>
<feature type="domain" description="Lipopolysaccharide assembly protein A" evidence="8">
    <location>
        <begin position="24"/>
        <end position="86"/>
    </location>
</feature>
<dbReference type="InterPro" id="IPR010445">
    <property type="entry name" value="LapA_dom"/>
</dbReference>
<proteinExistence type="predicted"/>
<dbReference type="Pfam" id="PF06305">
    <property type="entry name" value="LapA_dom"/>
    <property type="match status" value="1"/>
</dbReference>
<evidence type="ECO:0000256" key="2">
    <source>
        <dbReference type="ARBA" id="ARBA00022692"/>
    </source>
</evidence>
<evidence type="ECO:0000313" key="9">
    <source>
        <dbReference type="EMBL" id="MFC0270127.1"/>
    </source>
</evidence>
<feature type="compositionally biased region" description="Basic and acidic residues" evidence="6">
    <location>
        <begin position="99"/>
        <end position="108"/>
    </location>
</feature>
<name>A0ABV6G8X5_9BACI</name>
<evidence type="ECO:0000256" key="6">
    <source>
        <dbReference type="SAM" id="MobiDB-lite"/>
    </source>
</evidence>
<dbReference type="PANTHER" id="PTHR41335">
    <property type="entry name" value="MEMBRANE PROTEIN-RELATED"/>
    <property type="match status" value="1"/>
</dbReference>
<evidence type="ECO:0000256" key="5">
    <source>
        <dbReference type="SAM" id="Coils"/>
    </source>
</evidence>
<organism evidence="9 10">
    <name type="scientific">Metabacillus herbersteinensis</name>
    <dbReference type="NCBI Taxonomy" id="283816"/>
    <lineage>
        <taxon>Bacteria</taxon>
        <taxon>Bacillati</taxon>
        <taxon>Bacillota</taxon>
        <taxon>Bacilli</taxon>
        <taxon>Bacillales</taxon>
        <taxon>Bacillaceae</taxon>
        <taxon>Metabacillus</taxon>
    </lineage>
</organism>
<keyword evidence="3 7" id="KW-1133">Transmembrane helix</keyword>